<evidence type="ECO:0000313" key="2">
    <source>
        <dbReference type="EMBL" id="SNR47680.1"/>
    </source>
</evidence>
<dbReference type="PANTHER" id="PTHR40590:SF1">
    <property type="entry name" value="CYTOPLASMIC PROTEIN"/>
    <property type="match status" value="1"/>
</dbReference>
<proteinExistence type="predicted"/>
<evidence type="ECO:0008006" key="4">
    <source>
        <dbReference type="Google" id="ProtNLM"/>
    </source>
</evidence>
<accession>A0A238WM79</accession>
<feature type="chain" id="PRO_5012082505" description="TraB family protein" evidence="1">
    <location>
        <begin position="20"/>
        <end position="327"/>
    </location>
</feature>
<feature type="signal peptide" evidence="1">
    <location>
        <begin position="1"/>
        <end position="19"/>
    </location>
</feature>
<dbReference type="AlphaFoldDB" id="A0A238WM79"/>
<reference evidence="2 3" key="1">
    <citation type="submission" date="2017-06" db="EMBL/GenBank/DDBJ databases">
        <authorList>
            <person name="Kim H.J."/>
            <person name="Triplett B.A."/>
        </authorList>
    </citation>
    <scope>NUCLEOTIDE SEQUENCE [LARGE SCALE GENOMIC DNA]</scope>
    <source>
        <strain evidence="2 3">DSM 29052</strain>
    </source>
</reference>
<dbReference type="Proteomes" id="UP000198417">
    <property type="component" value="Unassembled WGS sequence"/>
</dbReference>
<dbReference type="InterPro" id="IPR047111">
    <property type="entry name" value="YbaP-like"/>
</dbReference>
<keyword evidence="3" id="KW-1185">Reference proteome</keyword>
<dbReference type="Pfam" id="PF01963">
    <property type="entry name" value="TraB_PrgY_gumN"/>
    <property type="match status" value="1"/>
</dbReference>
<organism evidence="2 3">
    <name type="scientific">Puniceibacterium sediminis</name>
    <dbReference type="NCBI Taxonomy" id="1608407"/>
    <lineage>
        <taxon>Bacteria</taxon>
        <taxon>Pseudomonadati</taxon>
        <taxon>Pseudomonadota</taxon>
        <taxon>Alphaproteobacteria</taxon>
        <taxon>Rhodobacterales</taxon>
        <taxon>Paracoccaceae</taxon>
        <taxon>Puniceibacterium</taxon>
    </lineage>
</organism>
<dbReference type="InterPro" id="IPR002816">
    <property type="entry name" value="TraB/PrgY/GumN_fam"/>
</dbReference>
<dbReference type="OrthoDB" id="9806326at2"/>
<dbReference type="EMBL" id="FZNN01000006">
    <property type="protein sequence ID" value="SNR47680.1"/>
    <property type="molecule type" value="Genomic_DNA"/>
</dbReference>
<dbReference type="RefSeq" id="WP_089270166.1">
    <property type="nucleotide sequence ID" value="NZ_FZNN01000006.1"/>
</dbReference>
<protein>
    <recommendedName>
        <fullName evidence="4">TraB family protein</fullName>
    </recommendedName>
</protein>
<evidence type="ECO:0000313" key="3">
    <source>
        <dbReference type="Proteomes" id="UP000198417"/>
    </source>
</evidence>
<name>A0A238WM79_9RHOB</name>
<dbReference type="CDD" id="cd14789">
    <property type="entry name" value="Tiki"/>
    <property type="match status" value="1"/>
</dbReference>
<evidence type="ECO:0000256" key="1">
    <source>
        <dbReference type="SAM" id="SignalP"/>
    </source>
</evidence>
<dbReference type="PANTHER" id="PTHR40590">
    <property type="entry name" value="CYTOPLASMIC PROTEIN-RELATED"/>
    <property type="match status" value="1"/>
</dbReference>
<gene>
    <name evidence="2" type="ORF">SAMN06265370_106152</name>
</gene>
<keyword evidence="1" id="KW-0732">Signal</keyword>
<sequence>MRLLAPLLLCLGLAGAASAQCAGKDLRQDLSEQERTELRAIVSATPYPVGNHWRAVRGDQVIDLIGTVHLDDPRLDAPAGRIRSLIENASVVLLEMSAAEQAEMTAELSSDPEILLLSDTTLPELMDEDSWQTLAAAARAHGIPAVMAAKFQPWYLSMLLSIPPCATAGLEQAQGLDGRIMDMAQAVGVRMESLEDHNTVLDLFRDAPLDEQIVMMEATLTAPDTNEDLFATLLAGYFDEAVTESWEVSRLLSRRLSPLDPAESDAMFAQMQSDLLDSRNRAWMPVILDAANDSPIVVAVGAAHLQGKVGLLNLLAAEGFTLTREPF</sequence>